<comment type="caution">
    <text evidence="3">The sequence shown here is derived from an EMBL/GenBank/DDBJ whole genome shotgun (WGS) entry which is preliminary data.</text>
</comment>
<name>A0ABN9YBU8_9DINO</name>
<keyword evidence="1" id="KW-0175">Coiled coil</keyword>
<gene>
    <name evidence="3" type="ORF">PCOR1329_LOCUS83050</name>
</gene>
<organism evidence="3 4">
    <name type="scientific">Prorocentrum cordatum</name>
    <dbReference type="NCBI Taxonomy" id="2364126"/>
    <lineage>
        <taxon>Eukaryota</taxon>
        <taxon>Sar</taxon>
        <taxon>Alveolata</taxon>
        <taxon>Dinophyceae</taxon>
        <taxon>Prorocentrales</taxon>
        <taxon>Prorocentraceae</taxon>
        <taxon>Prorocentrum</taxon>
    </lineage>
</organism>
<evidence type="ECO:0000256" key="2">
    <source>
        <dbReference type="SAM" id="MobiDB-lite"/>
    </source>
</evidence>
<proteinExistence type="predicted"/>
<feature type="non-terminal residue" evidence="3">
    <location>
        <position position="299"/>
    </location>
</feature>
<dbReference type="EMBL" id="CAUYUJ010021995">
    <property type="protein sequence ID" value="CAK0908354.1"/>
    <property type="molecule type" value="Genomic_DNA"/>
</dbReference>
<feature type="coiled-coil region" evidence="1">
    <location>
        <begin position="219"/>
        <end position="289"/>
    </location>
</feature>
<feature type="compositionally biased region" description="Basic and acidic residues" evidence="2">
    <location>
        <begin position="86"/>
        <end position="103"/>
    </location>
</feature>
<keyword evidence="4" id="KW-1185">Reference proteome</keyword>
<sequence length="299" mass="33107">RQSLHDMCEWLQAGVLAGRRVAARRSGARIEESKAAVRVELDELLMEMMHQTSAREEARAAALDQRLKEAERMSSDALQKSSEASARADELGARRASLEEPGSRLAAEEKELLEQLKARVDQLAAAQAERAEGASDIGQLVLQTSANCKRIEELGVELRQEDKETEHRVVQRLESRLEHQRLAEEAAGSRLAGALGRLDEQAVELEAVRAAAAAFGGELERLDAEVQQWGEARARADERHGAQLQAGERAVRELEDRLRAEQEQAGRERHELRERLSALGTDLAAAARERAAEHAEVQE</sequence>
<evidence type="ECO:0000313" key="4">
    <source>
        <dbReference type="Proteomes" id="UP001189429"/>
    </source>
</evidence>
<feature type="region of interest" description="Disordered" evidence="2">
    <location>
        <begin position="56"/>
        <end position="103"/>
    </location>
</feature>
<feature type="non-terminal residue" evidence="3">
    <location>
        <position position="1"/>
    </location>
</feature>
<dbReference type="Proteomes" id="UP001189429">
    <property type="component" value="Unassembled WGS sequence"/>
</dbReference>
<reference evidence="3" key="1">
    <citation type="submission" date="2023-10" db="EMBL/GenBank/DDBJ databases">
        <authorList>
            <person name="Chen Y."/>
            <person name="Shah S."/>
            <person name="Dougan E. K."/>
            <person name="Thang M."/>
            <person name="Chan C."/>
        </authorList>
    </citation>
    <scope>NUCLEOTIDE SEQUENCE [LARGE SCALE GENOMIC DNA]</scope>
</reference>
<evidence type="ECO:0000256" key="1">
    <source>
        <dbReference type="SAM" id="Coils"/>
    </source>
</evidence>
<accession>A0ABN9YBU8</accession>
<protein>
    <submittedName>
        <fullName evidence="3">Uncharacterized protein</fullName>
    </submittedName>
</protein>
<feature type="compositionally biased region" description="Basic and acidic residues" evidence="2">
    <location>
        <begin position="56"/>
        <end position="74"/>
    </location>
</feature>
<evidence type="ECO:0000313" key="3">
    <source>
        <dbReference type="EMBL" id="CAK0908354.1"/>
    </source>
</evidence>